<dbReference type="Pfam" id="PF13977">
    <property type="entry name" value="TetR_C_6"/>
    <property type="match status" value="1"/>
</dbReference>
<dbReference type="InterPro" id="IPR039538">
    <property type="entry name" value="BetI_C"/>
</dbReference>
<name>A0A840PBL7_9ACTN</name>
<feature type="domain" description="HTH tetR-type" evidence="6">
    <location>
        <begin position="9"/>
        <end position="69"/>
    </location>
</feature>
<evidence type="ECO:0000313" key="8">
    <source>
        <dbReference type="Proteomes" id="UP000578449"/>
    </source>
</evidence>
<dbReference type="SUPFAM" id="SSF48498">
    <property type="entry name" value="Tetracyclin repressor-like, C-terminal domain"/>
    <property type="match status" value="1"/>
</dbReference>
<dbReference type="PANTHER" id="PTHR30055:SF234">
    <property type="entry name" value="HTH-TYPE TRANSCRIPTIONAL REGULATOR BETI"/>
    <property type="match status" value="1"/>
</dbReference>
<dbReference type="Gene3D" id="1.10.357.10">
    <property type="entry name" value="Tetracycline Repressor, domain 2"/>
    <property type="match status" value="1"/>
</dbReference>
<sequence length="200" mass="21007">MSPRRVDKTARRQQILDAAVRVFARRGFAASRIEDVAAEAGIAKGSVYMYFGSREEILRAAFEALASAMDRLLEGALSGTGPALARLDALIRDVLASIAAAPDLARVLLDLWGSGRDGDGLPLDMAETYGRYRAAVAALLAQAAAEGEARPGVGEAEATVIVGAIEGCVLQWLIDPRVPIGELAEPLAAVCLHGVRGRDA</sequence>
<reference evidence="7 8" key="1">
    <citation type="submission" date="2020-08" db="EMBL/GenBank/DDBJ databases">
        <title>Genomic Encyclopedia of Type Strains, Phase IV (KMG-IV): sequencing the most valuable type-strain genomes for metagenomic binning, comparative biology and taxonomic classification.</title>
        <authorList>
            <person name="Goeker M."/>
        </authorList>
    </citation>
    <scope>NUCLEOTIDE SEQUENCE [LARGE SCALE GENOMIC DNA]</scope>
    <source>
        <strain evidence="7 8">DSM 45615</strain>
    </source>
</reference>
<proteinExistence type="predicted"/>
<evidence type="ECO:0000256" key="3">
    <source>
        <dbReference type="ARBA" id="ARBA00023125"/>
    </source>
</evidence>
<dbReference type="SUPFAM" id="SSF46689">
    <property type="entry name" value="Homeodomain-like"/>
    <property type="match status" value="1"/>
</dbReference>
<dbReference type="GO" id="GO:0000976">
    <property type="term" value="F:transcription cis-regulatory region binding"/>
    <property type="evidence" value="ECO:0007669"/>
    <property type="project" value="TreeGrafter"/>
</dbReference>
<evidence type="ECO:0000259" key="6">
    <source>
        <dbReference type="PROSITE" id="PS50977"/>
    </source>
</evidence>
<dbReference type="FunFam" id="1.10.10.60:FF:000141">
    <property type="entry name" value="TetR family transcriptional regulator"/>
    <property type="match status" value="1"/>
</dbReference>
<accession>A0A840PBL7</accession>
<dbReference type="InterPro" id="IPR009057">
    <property type="entry name" value="Homeodomain-like_sf"/>
</dbReference>
<keyword evidence="2" id="KW-0805">Transcription regulation</keyword>
<evidence type="ECO:0000313" key="7">
    <source>
        <dbReference type="EMBL" id="MBB5134577.1"/>
    </source>
</evidence>
<dbReference type="InterPro" id="IPR036271">
    <property type="entry name" value="Tet_transcr_reg_TetR-rel_C_sf"/>
</dbReference>
<evidence type="ECO:0000256" key="4">
    <source>
        <dbReference type="ARBA" id="ARBA00023163"/>
    </source>
</evidence>
<evidence type="ECO:0000256" key="1">
    <source>
        <dbReference type="ARBA" id="ARBA00022491"/>
    </source>
</evidence>
<gene>
    <name evidence="7" type="ORF">HNP84_004309</name>
</gene>
<protein>
    <submittedName>
        <fullName evidence="7">TetR/AcrR family fatty acid metabolism transcriptional regulator</fullName>
    </submittedName>
</protein>
<dbReference type="EMBL" id="JACHGN010000008">
    <property type="protein sequence ID" value="MBB5134577.1"/>
    <property type="molecule type" value="Genomic_DNA"/>
</dbReference>
<dbReference type="PRINTS" id="PR00455">
    <property type="entry name" value="HTHTETR"/>
</dbReference>
<evidence type="ECO:0000256" key="2">
    <source>
        <dbReference type="ARBA" id="ARBA00023015"/>
    </source>
</evidence>
<dbReference type="PROSITE" id="PS50977">
    <property type="entry name" value="HTH_TETR_2"/>
    <property type="match status" value="1"/>
</dbReference>
<dbReference type="InterPro" id="IPR050109">
    <property type="entry name" value="HTH-type_TetR-like_transc_reg"/>
</dbReference>
<dbReference type="InterPro" id="IPR001647">
    <property type="entry name" value="HTH_TetR"/>
</dbReference>
<evidence type="ECO:0000256" key="5">
    <source>
        <dbReference type="PROSITE-ProRule" id="PRU00335"/>
    </source>
</evidence>
<keyword evidence="8" id="KW-1185">Reference proteome</keyword>
<dbReference type="Proteomes" id="UP000578449">
    <property type="component" value="Unassembled WGS sequence"/>
</dbReference>
<keyword evidence="4" id="KW-0804">Transcription</keyword>
<dbReference type="GO" id="GO:0045892">
    <property type="term" value="P:negative regulation of DNA-templated transcription"/>
    <property type="evidence" value="ECO:0007669"/>
    <property type="project" value="UniProtKB-ARBA"/>
</dbReference>
<keyword evidence="1" id="KW-0678">Repressor</keyword>
<dbReference type="RefSeq" id="WP_185051459.1">
    <property type="nucleotide sequence ID" value="NZ_BAABIX010000007.1"/>
</dbReference>
<dbReference type="PANTHER" id="PTHR30055">
    <property type="entry name" value="HTH-TYPE TRANSCRIPTIONAL REGULATOR RUTR"/>
    <property type="match status" value="1"/>
</dbReference>
<organism evidence="7 8">
    <name type="scientific">Thermocatellispora tengchongensis</name>
    <dbReference type="NCBI Taxonomy" id="1073253"/>
    <lineage>
        <taxon>Bacteria</taxon>
        <taxon>Bacillati</taxon>
        <taxon>Actinomycetota</taxon>
        <taxon>Actinomycetes</taxon>
        <taxon>Streptosporangiales</taxon>
        <taxon>Streptosporangiaceae</taxon>
        <taxon>Thermocatellispora</taxon>
    </lineage>
</organism>
<feature type="DNA-binding region" description="H-T-H motif" evidence="5">
    <location>
        <begin position="32"/>
        <end position="51"/>
    </location>
</feature>
<dbReference type="Pfam" id="PF00440">
    <property type="entry name" value="TetR_N"/>
    <property type="match status" value="1"/>
</dbReference>
<keyword evidence="3 5" id="KW-0238">DNA-binding</keyword>
<dbReference type="GO" id="GO:0003700">
    <property type="term" value="F:DNA-binding transcription factor activity"/>
    <property type="evidence" value="ECO:0007669"/>
    <property type="project" value="TreeGrafter"/>
</dbReference>
<comment type="caution">
    <text evidence="7">The sequence shown here is derived from an EMBL/GenBank/DDBJ whole genome shotgun (WGS) entry which is preliminary data.</text>
</comment>
<dbReference type="AlphaFoldDB" id="A0A840PBL7"/>